<comment type="caution">
    <text evidence="2">The sequence shown here is derived from an EMBL/GenBank/DDBJ whole genome shotgun (WGS) entry which is preliminary data.</text>
</comment>
<evidence type="ECO:0000256" key="1">
    <source>
        <dbReference type="SAM" id="MobiDB-lite"/>
    </source>
</evidence>
<dbReference type="EMBL" id="BMAO01018074">
    <property type="protein sequence ID" value="GFR20452.1"/>
    <property type="molecule type" value="Genomic_DNA"/>
</dbReference>
<feature type="region of interest" description="Disordered" evidence="1">
    <location>
        <begin position="56"/>
        <end position="77"/>
    </location>
</feature>
<organism evidence="2 3">
    <name type="scientific">Trichonephila clavata</name>
    <name type="common">Joro spider</name>
    <name type="synonym">Nephila clavata</name>
    <dbReference type="NCBI Taxonomy" id="2740835"/>
    <lineage>
        <taxon>Eukaryota</taxon>
        <taxon>Metazoa</taxon>
        <taxon>Ecdysozoa</taxon>
        <taxon>Arthropoda</taxon>
        <taxon>Chelicerata</taxon>
        <taxon>Arachnida</taxon>
        <taxon>Araneae</taxon>
        <taxon>Araneomorphae</taxon>
        <taxon>Entelegynae</taxon>
        <taxon>Araneoidea</taxon>
        <taxon>Nephilidae</taxon>
        <taxon>Trichonephila</taxon>
    </lineage>
</organism>
<keyword evidence="3" id="KW-1185">Reference proteome</keyword>
<sequence length="77" mass="8389">MAWVVSLTRGASLVFDRISAFPSYPSALLYSEVAYRRGLTMIDSHRGFSANLQASESSLEGWGGSSSREGVDCQLKK</sequence>
<evidence type="ECO:0000313" key="3">
    <source>
        <dbReference type="Proteomes" id="UP000887116"/>
    </source>
</evidence>
<dbReference type="OrthoDB" id="10323137at2759"/>
<gene>
    <name evidence="2" type="ORF">TNCT_542261</name>
</gene>
<name>A0A8X6LTV1_TRICU</name>
<reference evidence="2" key="1">
    <citation type="submission" date="2020-07" db="EMBL/GenBank/DDBJ databases">
        <title>Multicomponent nature underlies the extraordinary mechanical properties of spider dragline silk.</title>
        <authorList>
            <person name="Kono N."/>
            <person name="Nakamura H."/>
            <person name="Mori M."/>
            <person name="Yoshida Y."/>
            <person name="Ohtoshi R."/>
            <person name="Malay A.D."/>
            <person name="Moran D.A.P."/>
            <person name="Tomita M."/>
            <person name="Numata K."/>
            <person name="Arakawa K."/>
        </authorList>
    </citation>
    <scope>NUCLEOTIDE SEQUENCE</scope>
</reference>
<dbReference type="AlphaFoldDB" id="A0A8X6LTV1"/>
<proteinExistence type="predicted"/>
<evidence type="ECO:0000313" key="2">
    <source>
        <dbReference type="EMBL" id="GFR20452.1"/>
    </source>
</evidence>
<accession>A0A8X6LTV1</accession>
<protein>
    <submittedName>
        <fullName evidence="2">Uncharacterized protein</fullName>
    </submittedName>
</protein>
<dbReference type="Proteomes" id="UP000887116">
    <property type="component" value="Unassembled WGS sequence"/>
</dbReference>
<feature type="compositionally biased region" description="Low complexity" evidence="1">
    <location>
        <begin position="56"/>
        <end position="68"/>
    </location>
</feature>